<proteinExistence type="predicted"/>
<protein>
    <submittedName>
        <fullName evidence="3">Response regulator transcription factor</fullName>
    </submittedName>
</protein>
<dbReference type="Gene3D" id="1.10.10.10">
    <property type="entry name" value="Winged helix-like DNA-binding domain superfamily/Winged helix DNA-binding domain"/>
    <property type="match status" value="1"/>
</dbReference>
<keyword evidence="1" id="KW-0238">DNA-binding</keyword>
<dbReference type="PANTHER" id="PTHR43214:SF30">
    <property type="entry name" value="TRANSCRIPTION FACTOR YJJQ-RELATED"/>
    <property type="match status" value="1"/>
</dbReference>
<dbReference type="SMART" id="SM00421">
    <property type="entry name" value="HTH_LUXR"/>
    <property type="match status" value="1"/>
</dbReference>
<dbReference type="CDD" id="cd06170">
    <property type="entry name" value="LuxR_C_like"/>
    <property type="match status" value="1"/>
</dbReference>
<accession>A0ABS7RTQ3</accession>
<name>A0ABS7RTQ3_9ENTR</name>
<dbReference type="Proteomes" id="UP000706580">
    <property type="component" value="Unassembled WGS sequence"/>
</dbReference>
<dbReference type="InterPro" id="IPR016032">
    <property type="entry name" value="Sig_transdc_resp-reg_C-effctor"/>
</dbReference>
<keyword evidence="4" id="KW-1185">Reference proteome</keyword>
<evidence type="ECO:0000313" key="3">
    <source>
        <dbReference type="EMBL" id="MBZ0057699.1"/>
    </source>
</evidence>
<organism evidence="3 4">
    <name type="scientific">Leclercia barmai</name>
    <dbReference type="NCBI Taxonomy" id="2785629"/>
    <lineage>
        <taxon>Bacteria</taxon>
        <taxon>Pseudomonadati</taxon>
        <taxon>Pseudomonadota</taxon>
        <taxon>Gammaproteobacteria</taxon>
        <taxon>Enterobacterales</taxon>
        <taxon>Enterobacteriaceae</taxon>
        <taxon>Leclercia</taxon>
    </lineage>
</organism>
<comment type="caution">
    <text evidence="3">The sequence shown here is derived from an EMBL/GenBank/DDBJ whole genome shotgun (WGS) entry which is preliminary data.</text>
</comment>
<evidence type="ECO:0000313" key="4">
    <source>
        <dbReference type="Proteomes" id="UP000706580"/>
    </source>
</evidence>
<dbReference type="PROSITE" id="PS50043">
    <property type="entry name" value="HTH_LUXR_2"/>
    <property type="match status" value="1"/>
</dbReference>
<evidence type="ECO:0000259" key="2">
    <source>
        <dbReference type="PROSITE" id="PS50043"/>
    </source>
</evidence>
<feature type="domain" description="HTH luxR-type" evidence="2">
    <location>
        <begin position="153"/>
        <end position="218"/>
    </location>
</feature>
<dbReference type="InterPro" id="IPR000792">
    <property type="entry name" value="Tscrpt_reg_LuxR_C"/>
</dbReference>
<dbReference type="SUPFAM" id="SSF46894">
    <property type="entry name" value="C-terminal effector domain of the bipartite response regulators"/>
    <property type="match status" value="1"/>
</dbReference>
<dbReference type="EMBL" id="JADMNK010000003">
    <property type="protein sequence ID" value="MBZ0057699.1"/>
    <property type="molecule type" value="Genomic_DNA"/>
</dbReference>
<dbReference type="InterPro" id="IPR036388">
    <property type="entry name" value="WH-like_DNA-bd_sf"/>
</dbReference>
<reference evidence="3 4" key="1">
    <citation type="submission" date="2020-11" db="EMBL/GenBank/DDBJ databases">
        <title>Draft Genome of Enterobacter sp. strain EMC7.</title>
        <authorList>
            <person name="Barman P."/>
            <person name="Sinha S."/>
            <person name="Sen S."/>
            <person name="Chakraborty R."/>
        </authorList>
    </citation>
    <scope>NUCLEOTIDE SEQUENCE [LARGE SCALE GENOMIC DNA]</scope>
    <source>
        <strain evidence="3 4">EMC7</strain>
    </source>
</reference>
<dbReference type="PANTHER" id="PTHR43214">
    <property type="entry name" value="TWO-COMPONENT RESPONSE REGULATOR"/>
    <property type="match status" value="1"/>
</dbReference>
<evidence type="ECO:0000256" key="1">
    <source>
        <dbReference type="ARBA" id="ARBA00023125"/>
    </source>
</evidence>
<sequence>MNGFGTQVPTIACKSVIIIGKSPIMQTGIGSIMSRYFPDYERSYCRSHEELTLLQLRRAIVIIVDISGEQHNPRNICNQYYALQNQYRDIHWIFLVSRAFYPLAVELLMRPESTLLSDAEPVEGLVKAVRSGSEHAERISQTLLRPDPEEFYDNQDDVMLTFSERKVLRLLGKGWGINQIAALLKKSNKTVSAQKNSAMRRLALTSNAEMYAWINSTKGMKELSLFSAYGEQDEWKRALQKDISLSSKSA</sequence>
<dbReference type="InterPro" id="IPR039420">
    <property type="entry name" value="WalR-like"/>
</dbReference>
<dbReference type="Pfam" id="PF00196">
    <property type="entry name" value="GerE"/>
    <property type="match status" value="1"/>
</dbReference>
<gene>
    <name evidence="3" type="ORF">ITX56_07685</name>
</gene>